<feature type="transmembrane region" description="Helical" evidence="1">
    <location>
        <begin position="84"/>
        <end position="106"/>
    </location>
</feature>
<feature type="transmembrane region" description="Helical" evidence="1">
    <location>
        <begin position="200"/>
        <end position="222"/>
    </location>
</feature>
<feature type="transmembrane region" description="Helical" evidence="1">
    <location>
        <begin position="363"/>
        <end position="382"/>
    </location>
</feature>
<keyword evidence="1" id="KW-0812">Transmembrane</keyword>
<evidence type="ECO:0000313" key="4">
    <source>
        <dbReference type="Proteomes" id="UP000238220"/>
    </source>
</evidence>
<feature type="signal peptide" evidence="2">
    <location>
        <begin position="1"/>
        <end position="23"/>
    </location>
</feature>
<protein>
    <recommendedName>
        <fullName evidence="5">Fenitrothion hydrolase</fullName>
    </recommendedName>
</protein>
<feature type="transmembrane region" description="Helical" evidence="1">
    <location>
        <begin position="162"/>
        <end position="185"/>
    </location>
</feature>
<keyword evidence="4" id="KW-1185">Reference proteome</keyword>
<proteinExistence type="predicted"/>
<dbReference type="EMBL" id="PSNW01000008">
    <property type="protein sequence ID" value="PPE73193.1"/>
    <property type="molecule type" value="Genomic_DNA"/>
</dbReference>
<comment type="caution">
    <text evidence="3">The sequence shown here is derived from an EMBL/GenBank/DDBJ whole genome shotgun (WGS) entry which is preliminary data.</text>
</comment>
<feature type="transmembrane region" description="Helical" evidence="1">
    <location>
        <begin position="332"/>
        <end position="351"/>
    </location>
</feature>
<feature type="transmembrane region" description="Helical" evidence="1">
    <location>
        <begin position="467"/>
        <end position="486"/>
    </location>
</feature>
<feature type="chain" id="PRO_5015714337" description="Fenitrothion hydrolase" evidence="2">
    <location>
        <begin position="24"/>
        <end position="489"/>
    </location>
</feature>
<evidence type="ECO:0000256" key="1">
    <source>
        <dbReference type="SAM" id="Phobius"/>
    </source>
</evidence>
<organism evidence="3 4">
    <name type="scientific">Solimonas fluminis</name>
    <dbReference type="NCBI Taxonomy" id="2086571"/>
    <lineage>
        <taxon>Bacteria</taxon>
        <taxon>Pseudomonadati</taxon>
        <taxon>Pseudomonadota</taxon>
        <taxon>Gammaproteobacteria</taxon>
        <taxon>Nevskiales</taxon>
        <taxon>Nevskiaceae</taxon>
        <taxon>Solimonas</taxon>
    </lineage>
</organism>
<keyword evidence="2" id="KW-0732">Signal</keyword>
<dbReference type="AlphaFoldDB" id="A0A2S5TDX5"/>
<feature type="transmembrane region" description="Helical" evidence="1">
    <location>
        <begin position="427"/>
        <end position="446"/>
    </location>
</feature>
<accession>A0A2S5TDX5</accession>
<gene>
    <name evidence="3" type="ORF">C3942_15360</name>
</gene>
<dbReference type="RefSeq" id="WP_104231232.1">
    <property type="nucleotide sequence ID" value="NZ_PSNW01000008.1"/>
</dbReference>
<reference evidence="3 4" key="1">
    <citation type="submission" date="2018-02" db="EMBL/GenBank/DDBJ databases">
        <title>Genome sequencing of Solimonas sp. HR-BB.</title>
        <authorList>
            <person name="Lee Y."/>
            <person name="Jeon C.O."/>
        </authorList>
    </citation>
    <scope>NUCLEOTIDE SEQUENCE [LARGE SCALE GENOMIC DNA]</scope>
    <source>
        <strain evidence="3 4">HR-BB</strain>
    </source>
</reference>
<feature type="transmembrane region" description="Helical" evidence="1">
    <location>
        <begin position="118"/>
        <end position="141"/>
    </location>
</feature>
<evidence type="ECO:0000256" key="2">
    <source>
        <dbReference type="SAM" id="SignalP"/>
    </source>
</evidence>
<name>A0A2S5TDX5_9GAMM</name>
<evidence type="ECO:0008006" key="5">
    <source>
        <dbReference type="Google" id="ProtNLM"/>
    </source>
</evidence>
<dbReference type="Proteomes" id="UP000238220">
    <property type="component" value="Unassembled WGS sequence"/>
</dbReference>
<sequence length="489" mass="55450">MIHRKHRSAALGAALFFPAVAQAHSFGRIYNLPVPLWLYLYGAAGALLLSFLVVGYFVTVSEARAPQPQRDLSNTALARGLRRVLPLLKALSLLGLLLCLATGFLGSRDPYRNFSMTFFWIVFVLGFSYLCALAGDLYALLNPWRLVSRGIGRVWAGYERGRFVYPAATLAYWPALAFYMAFIWMELFTHMRPLFLAKMLLAYSLISLAGVWLVGATAWFRYCDFLAVFLRLIARMAPLDYRPAEQPGQRGRLLLRAPFAGLLQERAEHVSLLLFVLFMLSSTAYDGLHTTVPWYKLFWGDPTGLLTQWMGRSPIYAFVQLRPWYVLYETSWLLLSPFIYLGVYLLFVWMAKLLTRSEHSLHELALSFAYSLLPIALVYHITHYYTLLLTQGVKIASLLSDPFGRGWNLFGTAGLFRAPILPEMGTVWHTQVALIVFGHIVSVYLAHVEALRLFPSRGRAVLSQMPMLVLMMLFTVAGLWILVQPISPR</sequence>
<feature type="transmembrane region" description="Helical" evidence="1">
    <location>
        <begin position="270"/>
        <end position="288"/>
    </location>
</feature>
<evidence type="ECO:0000313" key="3">
    <source>
        <dbReference type="EMBL" id="PPE73193.1"/>
    </source>
</evidence>
<keyword evidence="1" id="KW-1133">Transmembrane helix</keyword>
<keyword evidence="1" id="KW-0472">Membrane</keyword>
<dbReference type="OrthoDB" id="8168962at2"/>
<feature type="transmembrane region" description="Helical" evidence="1">
    <location>
        <begin position="39"/>
        <end position="63"/>
    </location>
</feature>